<dbReference type="InterPro" id="IPR011060">
    <property type="entry name" value="RibuloseP-bd_barrel"/>
</dbReference>
<feature type="active site" description="Proton acceptor" evidence="8">
    <location>
        <position position="41"/>
    </location>
</feature>
<dbReference type="HAMAP" id="MF_00131">
    <property type="entry name" value="Trp_synth_alpha"/>
    <property type="match status" value="1"/>
</dbReference>
<dbReference type="RefSeq" id="WP_196937830.1">
    <property type="nucleotide sequence ID" value="NZ_MU158689.1"/>
</dbReference>
<dbReference type="EMBL" id="PSKQ01000017">
    <property type="protein sequence ID" value="MBE8720123.1"/>
    <property type="molecule type" value="Genomic_DNA"/>
</dbReference>
<organism evidence="10 11">
    <name type="scientific">Sphingobacterium pedocola</name>
    <dbReference type="NCBI Taxonomy" id="2082722"/>
    <lineage>
        <taxon>Bacteria</taxon>
        <taxon>Pseudomonadati</taxon>
        <taxon>Bacteroidota</taxon>
        <taxon>Sphingobacteriia</taxon>
        <taxon>Sphingobacteriales</taxon>
        <taxon>Sphingobacteriaceae</taxon>
        <taxon>Sphingobacterium</taxon>
    </lineage>
</organism>
<sequence>MQINKNSNGLLSIYFTAGYPTLDSTIEIAKTLEQSGVDFLEIGFPYSDPVADGPTIQHSSEIALKNGMTLKLLFDQLKDLRKYVSIPVYLMGYFNPVLQFGVENFCKACKEVGVNGTILPDLPMYEYEELYKTIFEENGVSNIFLVTPQTSEQRIRKIDSLTTNFIYLLSSNATTGKQLEVKNQSADYFNRIKEMNLVNPFIIGFGISNKETFEKATTYANGAIVGTAFVKILAQENPLKYIPDFVRELKS</sequence>
<keyword evidence="5 8" id="KW-0057">Aromatic amino acid biosynthesis</keyword>
<evidence type="ECO:0000313" key="10">
    <source>
        <dbReference type="EMBL" id="MBE8720123.1"/>
    </source>
</evidence>
<evidence type="ECO:0000256" key="4">
    <source>
        <dbReference type="ARBA" id="ARBA00022822"/>
    </source>
</evidence>
<dbReference type="InterPro" id="IPR013785">
    <property type="entry name" value="Aldolase_TIM"/>
</dbReference>
<gene>
    <name evidence="8" type="primary">trpA</name>
    <name evidence="10" type="ORF">C4F40_05195</name>
</gene>
<comment type="catalytic activity">
    <reaction evidence="7 8">
        <text>(1S,2R)-1-C-(indol-3-yl)glycerol 3-phosphate + L-serine = D-glyceraldehyde 3-phosphate + L-tryptophan + H2O</text>
        <dbReference type="Rhea" id="RHEA:10532"/>
        <dbReference type="ChEBI" id="CHEBI:15377"/>
        <dbReference type="ChEBI" id="CHEBI:33384"/>
        <dbReference type="ChEBI" id="CHEBI:57912"/>
        <dbReference type="ChEBI" id="CHEBI:58866"/>
        <dbReference type="ChEBI" id="CHEBI:59776"/>
        <dbReference type="EC" id="4.2.1.20"/>
    </reaction>
</comment>
<evidence type="ECO:0000256" key="6">
    <source>
        <dbReference type="ARBA" id="ARBA00023239"/>
    </source>
</evidence>
<dbReference type="PROSITE" id="PS00167">
    <property type="entry name" value="TRP_SYNTHASE_ALPHA"/>
    <property type="match status" value="1"/>
</dbReference>
<name>A0ABR9T446_9SPHI</name>
<proteinExistence type="inferred from homology"/>
<dbReference type="Gene3D" id="3.20.20.70">
    <property type="entry name" value="Aldolase class I"/>
    <property type="match status" value="1"/>
</dbReference>
<dbReference type="InterPro" id="IPR002028">
    <property type="entry name" value="Trp_synthase_suA"/>
</dbReference>
<reference evidence="10 11" key="1">
    <citation type="submission" date="2018-02" db="EMBL/GenBank/DDBJ databases">
        <title>Sphingobacterium KA21.</title>
        <authorList>
            <person name="Vasarhelyi B.M."/>
            <person name="Deshmukh S."/>
            <person name="Balint B."/>
            <person name="Kukolya J."/>
        </authorList>
    </citation>
    <scope>NUCLEOTIDE SEQUENCE [LARGE SCALE GENOMIC DNA]</scope>
    <source>
        <strain evidence="10 11">Ka21</strain>
    </source>
</reference>
<feature type="active site" description="Proton acceptor" evidence="8">
    <location>
        <position position="52"/>
    </location>
</feature>
<dbReference type="PANTHER" id="PTHR43406:SF1">
    <property type="entry name" value="TRYPTOPHAN SYNTHASE ALPHA CHAIN, CHLOROPLASTIC"/>
    <property type="match status" value="1"/>
</dbReference>
<comment type="pathway">
    <text evidence="1 8">Amino-acid biosynthesis; L-tryptophan biosynthesis; L-tryptophan from chorismate: step 5/5.</text>
</comment>
<comment type="function">
    <text evidence="8">The alpha subunit is responsible for the aldol cleavage of indoleglycerol phosphate to indole and glyceraldehyde 3-phosphate.</text>
</comment>
<comment type="caution">
    <text evidence="10">The sequence shown here is derived from an EMBL/GenBank/DDBJ whole genome shotgun (WGS) entry which is preliminary data.</text>
</comment>
<keyword evidence="3 8" id="KW-0028">Amino-acid biosynthesis</keyword>
<comment type="subunit">
    <text evidence="2 8">Tetramer of two alpha and two beta chains.</text>
</comment>
<dbReference type="EC" id="4.2.1.20" evidence="8"/>
<comment type="similarity">
    <text evidence="8 9">Belongs to the TrpA family.</text>
</comment>
<evidence type="ECO:0000256" key="8">
    <source>
        <dbReference type="HAMAP-Rule" id="MF_00131"/>
    </source>
</evidence>
<evidence type="ECO:0000256" key="7">
    <source>
        <dbReference type="ARBA" id="ARBA00049047"/>
    </source>
</evidence>
<dbReference type="NCBIfam" id="TIGR00262">
    <property type="entry name" value="trpA"/>
    <property type="match status" value="1"/>
</dbReference>
<dbReference type="InterPro" id="IPR018204">
    <property type="entry name" value="Trp_synthase_alpha_AS"/>
</dbReference>
<evidence type="ECO:0000256" key="5">
    <source>
        <dbReference type="ARBA" id="ARBA00023141"/>
    </source>
</evidence>
<dbReference type="CDD" id="cd04724">
    <property type="entry name" value="Tryptophan_synthase_alpha"/>
    <property type="match status" value="1"/>
</dbReference>
<evidence type="ECO:0000313" key="11">
    <source>
        <dbReference type="Proteomes" id="UP000618319"/>
    </source>
</evidence>
<protein>
    <recommendedName>
        <fullName evidence="8">Tryptophan synthase alpha chain</fullName>
        <ecNumber evidence="8">4.2.1.20</ecNumber>
    </recommendedName>
</protein>
<evidence type="ECO:0000256" key="9">
    <source>
        <dbReference type="RuleBase" id="RU003662"/>
    </source>
</evidence>
<dbReference type="Pfam" id="PF00290">
    <property type="entry name" value="Trp_syntA"/>
    <property type="match status" value="1"/>
</dbReference>
<dbReference type="PANTHER" id="PTHR43406">
    <property type="entry name" value="TRYPTOPHAN SYNTHASE, ALPHA CHAIN"/>
    <property type="match status" value="1"/>
</dbReference>
<keyword evidence="11" id="KW-1185">Reference proteome</keyword>
<evidence type="ECO:0000256" key="1">
    <source>
        <dbReference type="ARBA" id="ARBA00004733"/>
    </source>
</evidence>
<dbReference type="Proteomes" id="UP000618319">
    <property type="component" value="Unassembled WGS sequence"/>
</dbReference>
<dbReference type="SUPFAM" id="SSF51366">
    <property type="entry name" value="Ribulose-phoshate binding barrel"/>
    <property type="match status" value="1"/>
</dbReference>
<keyword evidence="4 8" id="KW-0822">Tryptophan biosynthesis</keyword>
<evidence type="ECO:0000256" key="2">
    <source>
        <dbReference type="ARBA" id="ARBA00011270"/>
    </source>
</evidence>
<evidence type="ECO:0000256" key="3">
    <source>
        <dbReference type="ARBA" id="ARBA00022605"/>
    </source>
</evidence>
<accession>A0ABR9T446</accession>
<keyword evidence="6 8" id="KW-0456">Lyase</keyword>